<evidence type="ECO:0000313" key="2">
    <source>
        <dbReference type="Proteomes" id="UP000258522"/>
    </source>
</evidence>
<dbReference type="RefSeq" id="WP_116539759.1">
    <property type="nucleotide sequence ID" value="NZ_QAYL01000006.1"/>
</dbReference>
<organism evidence="1 2">
    <name type="scientific">Mycobacterium uberis</name>
    <dbReference type="NCBI Taxonomy" id="2162698"/>
    <lineage>
        <taxon>Bacteria</taxon>
        <taxon>Bacillati</taxon>
        <taxon>Actinomycetota</taxon>
        <taxon>Actinomycetes</taxon>
        <taxon>Mycobacteriales</taxon>
        <taxon>Mycobacteriaceae</taxon>
        <taxon>Mycobacterium</taxon>
    </lineage>
</organism>
<reference evidence="1 2" key="1">
    <citation type="submission" date="2018-07" db="EMBL/GenBank/DDBJ databases">
        <title>Whole genome sequence of Mycobacterium uberis.</title>
        <authorList>
            <person name="Benjak A."/>
        </authorList>
    </citation>
    <scope>NUCLEOTIDE SEQUENCE [LARGE SCALE GENOMIC DNA]</scope>
    <source>
        <strain evidence="1 2">Jura</strain>
    </source>
</reference>
<dbReference type="AlphaFoldDB" id="A0A3E1HJ95"/>
<evidence type="ECO:0008006" key="3">
    <source>
        <dbReference type="Google" id="ProtNLM"/>
    </source>
</evidence>
<comment type="caution">
    <text evidence="1">The sequence shown here is derived from an EMBL/GenBank/DDBJ whole genome shotgun (WGS) entry which is preliminary data.</text>
</comment>
<protein>
    <recommendedName>
        <fullName evidence="3">SnoaL-like domain-containing protein</fullName>
    </recommendedName>
</protein>
<name>A0A3E1HJ95_9MYCO</name>
<dbReference type="Proteomes" id="UP000258522">
    <property type="component" value="Unassembled WGS sequence"/>
</dbReference>
<accession>A0A3E1HJ95</accession>
<gene>
    <name evidence="1" type="ORF">MUBE_05470</name>
</gene>
<proteinExistence type="predicted"/>
<evidence type="ECO:0000313" key="1">
    <source>
        <dbReference type="EMBL" id="RFD26345.1"/>
    </source>
</evidence>
<keyword evidence="2" id="KW-1185">Reference proteome</keyword>
<dbReference type="EMBL" id="QAYL01000006">
    <property type="protein sequence ID" value="RFD26345.1"/>
    <property type="molecule type" value="Genomic_DNA"/>
</dbReference>
<sequence length="149" mass="17009">MTTPHELLTQQWAVFILHDRVRFSAAERAARLQQTTPTAVNSSLQRPHAHLAEVSATEEDVIEPYDTKQHKLLDRYCAAFENADIATLTELVQADVKLAMSPLPVWFTNRDTVLHFTLCSSFRRGRRRGADLDGGKRVIHCRQIPPKHR</sequence>